<keyword evidence="4" id="KW-0472">Membrane</keyword>
<dbReference type="Gene3D" id="3.40.50.1820">
    <property type="entry name" value="alpha/beta hydrolase"/>
    <property type="match status" value="1"/>
</dbReference>
<feature type="domain" description="PET hydrolase/cutinase-like" evidence="5">
    <location>
        <begin position="54"/>
        <end position="311"/>
    </location>
</feature>
<protein>
    <submittedName>
        <fullName evidence="6">Alpha/beta hydrolase</fullName>
    </submittedName>
</protein>
<feature type="transmembrane region" description="Helical" evidence="4">
    <location>
        <begin position="32"/>
        <end position="52"/>
    </location>
</feature>
<name>A0AAE8VVC6_9ACTN</name>
<gene>
    <name evidence="6" type="ORF">Sipo8835_40375</name>
</gene>
<comment type="similarity">
    <text evidence="1">Belongs to the AB hydrolase superfamily.</text>
</comment>
<proteinExistence type="inferred from homology"/>
<dbReference type="PANTHER" id="PTHR22946:SF9">
    <property type="entry name" value="POLYKETIDE TRANSFERASE AF380"/>
    <property type="match status" value="1"/>
</dbReference>
<comment type="caution">
    <text evidence="6">The sequence shown here is derived from an EMBL/GenBank/DDBJ whole genome shotgun (WGS) entry which is preliminary data.</text>
</comment>
<dbReference type="Pfam" id="PF12740">
    <property type="entry name" value="PETase"/>
    <property type="match status" value="1"/>
</dbReference>
<evidence type="ECO:0000256" key="1">
    <source>
        <dbReference type="ARBA" id="ARBA00008645"/>
    </source>
</evidence>
<keyword evidence="4" id="KW-1133">Transmembrane helix</keyword>
<sequence>MPEEHTQPARVSGDWGIASGRRGLSAGPVRRIVAVVAVVLGMLAAVVAGVPASAADNPYQRGPDPTLADVAATRGTFTTAQMSVPPGNGFNGGMIYYPTDTSLGTWGAVAIVPGYTARFADEEAWMGHWLASFGFVVIGIETNSRTDFDTARGVQLLAGLDYLTQKSPVRNRVDPNRLSVVGHSMGGGGALVAAERRPSLKAAVGLAPFKPSGNLAADRVPTMIMGGTRDTTVTPSYLDGLYATLPAVTENAYVQLSGANHLFPAKPNTLETRILIPWLKTFVDNDTRYTQFLCPTLADPTGTSKYRSTCPYAPAGRSVSSPTADLPSLSR</sequence>
<dbReference type="SUPFAM" id="SSF53474">
    <property type="entry name" value="alpha/beta-Hydrolases"/>
    <property type="match status" value="1"/>
</dbReference>
<evidence type="ECO:0000313" key="6">
    <source>
        <dbReference type="EMBL" id="TQE18617.1"/>
    </source>
</evidence>
<keyword evidence="2 6" id="KW-0378">Hydrolase</keyword>
<evidence type="ECO:0000259" key="5">
    <source>
        <dbReference type="Pfam" id="PF12740"/>
    </source>
</evidence>
<accession>A0AAE8VVC6</accession>
<evidence type="ECO:0000256" key="2">
    <source>
        <dbReference type="ARBA" id="ARBA00022801"/>
    </source>
</evidence>
<reference evidence="6 7" key="1">
    <citation type="submission" date="2019-03" db="EMBL/GenBank/DDBJ databases">
        <title>Comparative genomic analyses of the sweetpotato soil rot pathogen, Streptomyces ipomoeae.</title>
        <authorList>
            <person name="Ruschel Soares N."/>
            <person name="Badger J.H."/>
            <person name="Huguet-Tapia J.C."/>
            <person name="Clark C.A."/>
            <person name="Pettis G.S."/>
        </authorList>
    </citation>
    <scope>NUCLEOTIDE SEQUENCE [LARGE SCALE GENOMIC DNA]</scope>
    <source>
        <strain evidence="6 7">88-35</strain>
    </source>
</reference>
<feature type="compositionally biased region" description="Polar residues" evidence="3">
    <location>
        <begin position="318"/>
        <end position="331"/>
    </location>
</feature>
<dbReference type="GO" id="GO:0052689">
    <property type="term" value="F:carboxylic ester hydrolase activity"/>
    <property type="evidence" value="ECO:0007669"/>
    <property type="project" value="UniProtKB-ARBA"/>
</dbReference>
<dbReference type="EMBL" id="SPAZ01000325">
    <property type="protein sequence ID" value="TQE18617.1"/>
    <property type="molecule type" value="Genomic_DNA"/>
</dbReference>
<keyword evidence="4" id="KW-0812">Transmembrane</keyword>
<organism evidence="6 7">
    <name type="scientific">Streptomyces ipomoeae</name>
    <dbReference type="NCBI Taxonomy" id="103232"/>
    <lineage>
        <taxon>Bacteria</taxon>
        <taxon>Bacillati</taxon>
        <taxon>Actinomycetota</taxon>
        <taxon>Actinomycetes</taxon>
        <taxon>Kitasatosporales</taxon>
        <taxon>Streptomycetaceae</taxon>
        <taxon>Streptomyces</taxon>
    </lineage>
</organism>
<evidence type="ECO:0000256" key="3">
    <source>
        <dbReference type="SAM" id="MobiDB-lite"/>
    </source>
</evidence>
<feature type="region of interest" description="Disordered" evidence="3">
    <location>
        <begin position="310"/>
        <end position="331"/>
    </location>
</feature>
<dbReference type="InterPro" id="IPR041127">
    <property type="entry name" value="PET_hydrolase/cutinase-like"/>
</dbReference>
<dbReference type="InterPro" id="IPR050261">
    <property type="entry name" value="FrsA_esterase"/>
</dbReference>
<dbReference type="PANTHER" id="PTHR22946">
    <property type="entry name" value="DIENELACTONE HYDROLASE DOMAIN-CONTAINING PROTEIN-RELATED"/>
    <property type="match status" value="1"/>
</dbReference>
<dbReference type="AlphaFoldDB" id="A0AAE8VVC6"/>
<dbReference type="InterPro" id="IPR029058">
    <property type="entry name" value="AB_hydrolase_fold"/>
</dbReference>
<evidence type="ECO:0000256" key="4">
    <source>
        <dbReference type="SAM" id="Phobius"/>
    </source>
</evidence>
<evidence type="ECO:0000313" key="7">
    <source>
        <dbReference type="Proteomes" id="UP000318720"/>
    </source>
</evidence>
<dbReference type="Proteomes" id="UP000318720">
    <property type="component" value="Unassembled WGS sequence"/>
</dbReference>